<keyword evidence="3 4" id="KW-0285">Flavoprotein</keyword>
<comment type="catalytic activity">
    <reaction evidence="3 4">
        <text>(R)-4'-phosphopantothenate + L-cysteine + CTP = N-[(R)-4-phosphopantothenoyl]-L-cysteine + CMP + diphosphate + H(+)</text>
        <dbReference type="Rhea" id="RHEA:19397"/>
        <dbReference type="ChEBI" id="CHEBI:10986"/>
        <dbReference type="ChEBI" id="CHEBI:15378"/>
        <dbReference type="ChEBI" id="CHEBI:33019"/>
        <dbReference type="ChEBI" id="CHEBI:35235"/>
        <dbReference type="ChEBI" id="CHEBI:37563"/>
        <dbReference type="ChEBI" id="CHEBI:59458"/>
        <dbReference type="ChEBI" id="CHEBI:60377"/>
        <dbReference type="EC" id="6.3.2.5"/>
    </reaction>
</comment>
<dbReference type="HAMAP" id="MF_02225">
    <property type="entry name" value="CoaBC"/>
    <property type="match status" value="1"/>
</dbReference>
<dbReference type="RefSeq" id="WP_166918683.1">
    <property type="nucleotide sequence ID" value="NZ_JAASRN010000001.1"/>
</dbReference>
<comment type="pathway">
    <text evidence="3 4">Cofactor biosynthesis; coenzyme A biosynthesis; CoA from (R)-pantothenate: step 3/5.</text>
</comment>
<dbReference type="GO" id="GO:0071513">
    <property type="term" value="C:phosphopantothenoylcysteine decarboxylase complex"/>
    <property type="evidence" value="ECO:0007669"/>
    <property type="project" value="TreeGrafter"/>
</dbReference>
<comment type="similarity">
    <text evidence="3 4">In the N-terminal section; belongs to the HFCD (homo-oligomeric flavin containing Cys decarboxylase) superfamily.</text>
</comment>
<feature type="binding site" evidence="3">
    <location>
        <position position="280"/>
    </location>
    <ligand>
        <name>CTP</name>
        <dbReference type="ChEBI" id="CHEBI:37563"/>
    </ligand>
</feature>
<dbReference type="PANTHER" id="PTHR14359:SF6">
    <property type="entry name" value="PHOSPHOPANTOTHENOYLCYSTEINE DECARBOXYLASE"/>
    <property type="match status" value="1"/>
</dbReference>
<dbReference type="GO" id="GO:0010181">
    <property type="term" value="F:FMN binding"/>
    <property type="evidence" value="ECO:0007669"/>
    <property type="project" value="UniProtKB-UniRule"/>
</dbReference>
<evidence type="ECO:0000313" key="8">
    <source>
        <dbReference type="Proteomes" id="UP000537126"/>
    </source>
</evidence>
<dbReference type="AlphaFoldDB" id="A0A846MPI5"/>
<dbReference type="GO" id="GO:0004632">
    <property type="term" value="F:phosphopantothenate--cysteine ligase activity"/>
    <property type="evidence" value="ECO:0007669"/>
    <property type="project" value="UniProtKB-UniRule"/>
</dbReference>
<feature type="domain" description="Flavoprotein" evidence="5">
    <location>
        <begin position="5"/>
        <end position="177"/>
    </location>
</feature>
<evidence type="ECO:0000256" key="4">
    <source>
        <dbReference type="RuleBase" id="RU364078"/>
    </source>
</evidence>
<keyword evidence="3" id="KW-0460">Magnesium</keyword>
<evidence type="ECO:0000256" key="1">
    <source>
        <dbReference type="ARBA" id="ARBA00022793"/>
    </source>
</evidence>
<dbReference type="Gene3D" id="3.40.50.1950">
    <property type="entry name" value="Flavin prenyltransferase-like"/>
    <property type="match status" value="1"/>
</dbReference>
<comment type="caution">
    <text evidence="3">Lacks conserved residue(s) required for the propagation of feature annotation.</text>
</comment>
<comment type="pathway">
    <text evidence="3 4">Cofactor biosynthesis; coenzyme A biosynthesis; CoA from (R)-pantothenate: step 2/5.</text>
</comment>
<reference evidence="7 8" key="1">
    <citation type="submission" date="2020-03" db="EMBL/GenBank/DDBJ databases">
        <title>Genomic Encyclopedia of Type Strains, Phase IV (KMG-IV): sequencing the most valuable type-strain genomes for metagenomic binning, comparative biology and taxonomic classification.</title>
        <authorList>
            <person name="Goeker M."/>
        </authorList>
    </citation>
    <scope>NUCLEOTIDE SEQUENCE [LARGE SCALE GENOMIC DNA]</scope>
    <source>
        <strain evidence="7 8">DSM 5718</strain>
    </source>
</reference>
<name>A0A846MPI5_9BACT</name>
<feature type="binding site" evidence="3">
    <location>
        <position position="339"/>
    </location>
    <ligand>
        <name>CTP</name>
        <dbReference type="ChEBI" id="CHEBI:37563"/>
    </ligand>
</feature>
<dbReference type="Proteomes" id="UP000537126">
    <property type="component" value="Unassembled WGS sequence"/>
</dbReference>
<evidence type="ECO:0000259" key="5">
    <source>
        <dbReference type="Pfam" id="PF02441"/>
    </source>
</evidence>
<keyword evidence="3" id="KW-0479">Metal-binding</keyword>
<comment type="function">
    <text evidence="3">Catalyzes two sequential steps in the biosynthesis of coenzyme A. In the first step cysteine is conjugated to 4'-phosphopantothenate to form 4-phosphopantothenoylcysteine. In the second step the latter compound is decarboxylated to form 4'-phosphopantotheine.</text>
</comment>
<evidence type="ECO:0000256" key="3">
    <source>
        <dbReference type="HAMAP-Rule" id="MF_02225"/>
    </source>
</evidence>
<dbReference type="GO" id="GO:0004633">
    <property type="term" value="F:phosphopantothenoylcysteine decarboxylase activity"/>
    <property type="evidence" value="ECO:0007669"/>
    <property type="project" value="UniProtKB-UniRule"/>
</dbReference>
<dbReference type="InterPro" id="IPR007085">
    <property type="entry name" value="DNA/pantothenate-metab_flavo_C"/>
</dbReference>
<evidence type="ECO:0000313" key="7">
    <source>
        <dbReference type="EMBL" id="NIK73444.1"/>
    </source>
</evidence>
<evidence type="ECO:0000259" key="6">
    <source>
        <dbReference type="Pfam" id="PF04127"/>
    </source>
</evidence>
<comment type="cofactor">
    <cofactor evidence="3">
        <name>FMN</name>
        <dbReference type="ChEBI" id="CHEBI:58210"/>
    </cofactor>
    <text evidence="3">Binds 1 FMN per subunit.</text>
</comment>
<dbReference type="Gene3D" id="3.40.50.10300">
    <property type="entry name" value="CoaB-like"/>
    <property type="match status" value="1"/>
</dbReference>
<dbReference type="SUPFAM" id="SSF52507">
    <property type="entry name" value="Homo-oligomeric flavin-containing Cys decarboxylases, HFCD"/>
    <property type="match status" value="1"/>
</dbReference>
<keyword evidence="1 3" id="KW-0210">Decarboxylase</keyword>
<dbReference type="EC" id="6.3.2.5" evidence="3"/>
<feature type="binding site" evidence="3">
    <location>
        <position position="343"/>
    </location>
    <ligand>
        <name>CTP</name>
        <dbReference type="ChEBI" id="CHEBI:37563"/>
    </ligand>
</feature>
<keyword evidence="3 4" id="KW-0436">Ligase</keyword>
<accession>A0A846MPI5</accession>
<comment type="function">
    <text evidence="4">Catalyzes two steps in the biosynthesis of coenzyme A. In the first step cysteine is conjugated to 4'-phosphopantothenate to form 4-phosphopantothenoylcysteine, in the latter compound is decarboxylated to form 4'-phosphopantotheine.</text>
</comment>
<keyword evidence="3 4" id="KW-0288">FMN</keyword>
<keyword evidence="8" id="KW-1185">Reference proteome</keyword>
<dbReference type="Pfam" id="PF04127">
    <property type="entry name" value="DFP"/>
    <property type="match status" value="1"/>
</dbReference>
<dbReference type="InterPro" id="IPR036551">
    <property type="entry name" value="Flavin_trans-like"/>
</dbReference>
<dbReference type="GO" id="GO:0015937">
    <property type="term" value="P:coenzyme A biosynthetic process"/>
    <property type="evidence" value="ECO:0007669"/>
    <property type="project" value="UniProtKB-UniRule"/>
</dbReference>
<dbReference type="SUPFAM" id="SSF102645">
    <property type="entry name" value="CoaB-like"/>
    <property type="match status" value="1"/>
</dbReference>
<feature type="binding site" evidence="3">
    <location>
        <position position="290"/>
    </location>
    <ligand>
        <name>CTP</name>
        <dbReference type="ChEBI" id="CHEBI:37563"/>
    </ligand>
</feature>
<feature type="binding site" evidence="3">
    <location>
        <position position="325"/>
    </location>
    <ligand>
        <name>CTP</name>
        <dbReference type="ChEBI" id="CHEBI:37563"/>
    </ligand>
</feature>
<dbReference type="UniPathway" id="UPA00241">
    <property type="reaction ID" value="UER00353"/>
</dbReference>
<dbReference type="GO" id="GO:0046872">
    <property type="term" value="F:metal ion binding"/>
    <property type="evidence" value="ECO:0007669"/>
    <property type="project" value="UniProtKB-KW"/>
</dbReference>
<comment type="similarity">
    <text evidence="3 4">In the C-terminal section; belongs to the PPC synthetase family.</text>
</comment>
<keyword evidence="2 3" id="KW-0456">Lyase</keyword>
<gene>
    <name evidence="3" type="primary">coaBC</name>
    <name evidence="7" type="ORF">FHS56_000930</name>
</gene>
<organism evidence="7 8">
    <name type="scientific">Thermonema lapsum</name>
    <dbReference type="NCBI Taxonomy" id="28195"/>
    <lineage>
        <taxon>Bacteria</taxon>
        <taxon>Pseudomonadati</taxon>
        <taxon>Bacteroidota</taxon>
        <taxon>Cytophagia</taxon>
        <taxon>Cytophagales</taxon>
        <taxon>Thermonemataceae</taxon>
        <taxon>Thermonema</taxon>
    </lineage>
</organism>
<protein>
    <recommendedName>
        <fullName evidence="3">Coenzyme A biosynthesis bifunctional protein CoaBC</fullName>
    </recommendedName>
    <alternativeName>
        <fullName evidence="3">DNA/pantothenate metabolism flavoprotein</fullName>
    </alternativeName>
    <alternativeName>
        <fullName evidence="3">Phosphopantothenoylcysteine synthetase/decarboxylase</fullName>
        <shortName evidence="3">PPCS-PPCDC</shortName>
    </alternativeName>
    <domain>
        <recommendedName>
            <fullName evidence="3">Phosphopantothenoylcysteine decarboxylase</fullName>
            <shortName evidence="3">PPC decarboxylase</shortName>
            <shortName evidence="3">PPC-DC</shortName>
            <ecNumber evidence="3">4.1.1.36</ecNumber>
        </recommendedName>
        <alternativeName>
            <fullName evidence="3">CoaC</fullName>
        </alternativeName>
    </domain>
    <domain>
        <recommendedName>
            <fullName evidence="3">Phosphopantothenate--cysteine ligase</fullName>
            <ecNumber evidence="3">6.3.2.5</ecNumber>
        </recommendedName>
        <alternativeName>
            <fullName evidence="3">CoaB</fullName>
        </alternativeName>
        <alternativeName>
            <fullName evidence="3">Phosphopantothenoylcysteine synthetase</fullName>
            <shortName evidence="3">PPC synthetase</shortName>
            <shortName evidence="3">PPC-S</shortName>
        </alternativeName>
    </domain>
</protein>
<dbReference type="Pfam" id="PF02441">
    <property type="entry name" value="Flavoprotein"/>
    <property type="match status" value="1"/>
</dbReference>
<proteinExistence type="inferred from homology"/>
<sequence>MLKDKKILLGITGGIAAYKSALLCRLLIKEGAQVRVIMTETAKGFISPLTLSTLSKHPVYSELYDSDTGNWHNHVELGLWADLLLIAPATAHTLAKCAQGLCDNLLTATFLSAKCPVFFAPAMDRDMYLHPATQRNLQQLAADGHHIIPTEYGELASGLVGEGRMAEPENIVRHLHDFFAQKQKLKGKKAIVTAGPTYEAIDPVRFIGNHSTGKMGYAIAEALAQYGAEVVLVSGPTALMPPKHPNIELFKVTSAREMLEVCMDAFHEADIAVLAAAVADYRPKEVAVQKIKKQSDSMQIELVKNPDIAATLGQHKKPYQFMVGFALETENEKANALQKLKKKNFDFIVLNSLNDEGAGFGHDTNSITILTAEGESYQSGLKSKKEIAYDIVEHICRQMQKQALLPVDA</sequence>
<evidence type="ECO:0000256" key="2">
    <source>
        <dbReference type="ARBA" id="ARBA00023239"/>
    </source>
</evidence>
<comment type="catalytic activity">
    <reaction evidence="3 4">
        <text>N-[(R)-4-phosphopantothenoyl]-L-cysteine + H(+) = (R)-4'-phosphopantetheine + CO2</text>
        <dbReference type="Rhea" id="RHEA:16793"/>
        <dbReference type="ChEBI" id="CHEBI:15378"/>
        <dbReference type="ChEBI" id="CHEBI:16526"/>
        <dbReference type="ChEBI" id="CHEBI:59458"/>
        <dbReference type="ChEBI" id="CHEBI:61723"/>
        <dbReference type="EC" id="4.1.1.36"/>
    </reaction>
</comment>
<comment type="cofactor">
    <cofactor evidence="3">
        <name>Mg(2+)</name>
        <dbReference type="ChEBI" id="CHEBI:18420"/>
    </cofactor>
</comment>
<feature type="region of interest" description="Phosphopantothenoylcysteine decarboxylase" evidence="3">
    <location>
        <begin position="1"/>
        <end position="189"/>
    </location>
</feature>
<dbReference type="EMBL" id="JAASRN010000001">
    <property type="protein sequence ID" value="NIK73444.1"/>
    <property type="molecule type" value="Genomic_DNA"/>
</dbReference>
<feature type="domain" description="DNA/pantothenate metabolism flavoprotein C-terminal" evidence="6">
    <location>
        <begin position="185"/>
        <end position="396"/>
    </location>
</feature>
<dbReference type="EC" id="4.1.1.36" evidence="3"/>
<dbReference type="InterPro" id="IPR003382">
    <property type="entry name" value="Flavoprotein"/>
</dbReference>
<dbReference type="InterPro" id="IPR035929">
    <property type="entry name" value="CoaB-like_sf"/>
</dbReference>
<dbReference type="InterPro" id="IPR005252">
    <property type="entry name" value="CoaBC"/>
</dbReference>
<dbReference type="NCBIfam" id="TIGR00521">
    <property type="entry name" value="coaBC_dfp"/>
    <property type="match status" value="1"/>
</dbReference>
<comment type="caution">
    <text evidence="7">The sequence shown here is derived from an EMBL/GenBank/DDBJ whole genome shotgun (WGS) entry which is preliminary data.</text>
</comment>
<dbReference type="GO" id="GO:0015941">
    <property type="term" value="P:pantothenate catabolic process"/>
    <property type="evidence" value="ECO:0007669"/>
    <property type="project" value="InterPro"/>
</dbReference>
<keyword evidence="3" id="KW-0511">Multifunctional enzyme</keyword>
<dbReference type="PANTHER" id="PTHR14359">
    <property type="entry name" value="HOMO-OLIGOMERIC FLAVIN CONTAINING CYS DECARBOXYLASE FAMILY"/>
    <property type="match status" value="1"/>
</dbReference>
<feature type="region of interest" description="Phosphopantothenate--cysteine ligase" evidence="3">
    <location>
        <begin position="190"/>
        <end position="409"/>
    </location>
</feature>